<reference evidence="3" key="1">
    <citation type="submission" date="2017-01" db="EMBL/GenBank/DDBJ databases">
        <title>Comparative genomics of anhydrobiosis in the tardigrade Hypsibius dujardini.</title>
        <authorList>
            <person name="Yoshida Y."/>
            <person name="Koutsovoulos G."/>
            <person name="Laetsch D."/>
            <person name="Stevens L."/>
            <person name="Kumar S."/>
            <person name="Horikawa D."/>
            <person name="Ishino K."/>
            <person name="Komine S."/>
            <person name="Tomita M."/>
            <person name="Blaxter M."/>
            <person name="Arakawa K."/>
        </authorList>
    </citation>
    <scope>NUCLEOTIDE SEQUENCE [LARGE SCALE GENOMIC DNA]</scope>
    <source>
        <strain evidence="3">Z151</strain>
    </source>
</reference>
<feature type="chain" id="PRO_5012800005" evidence="1">
    <location>
        <begin position="20"/>
        <end position="321"/>
    </location>
</feature>
<feature type="signal peptide" evidence="1">
    <location>
        <begin position="1"/>
        <end position="19"/>
    </location>
</feature>
<evidence type="ECO:0000313" key="2">
    <source>
        <dbReference type="EMBL" id="OQV22686.1"/>
    </source>
</evidence>
<protein>
    <submittedName>
        <fullName evidence="2">Uncharacterized protein</fullName>
    </submittedName>
</protein>
<evidence type="ECO:0000313" key="3">
    <source>
        <dbReference type="Proteomes" id="UP000192578"/>
    </source>
</evidence>
<organism evidence="2 3">
    <name type="scientific">Hypsibius exemplaris</name>
    <name type="common">Freshwater tardigrade</name>
    <dbReference type="NCBI Taxonomy" id="2072580"/>
    <lineage>
        <taxon>Eukaryota</taxon>
        <taxon>Metazoa</taxon>
        <taxon>Ecdysozoa</taxon>
        <taxon>Tardigrada</taxon>
        <taxon>Eutardigrada</taxon>
        <taxon>Parachela</taxon>
        <taxon>Hypsibioidea</taxon>
        <taxon>Hypsibiidae</taxon>
        <taxon>Hypsibius</taxon>
    </lineage>
</organism>
<proteinExistence type="predicted"/>
<sequence length="321" mass="35323">MKTGLGVAVWVTVTAVAAAVLPDDYNTLTVREKQALQWNQVLATRYNLTDLPTAFPQPTDNVTHLFVPEYLAQSFLHTGDEMPGTRRRILICPFGVVCKVQFRTFKNSTSPFTGLFNTGGIGLIRLSLEAVFGPPLGKIFSPSAVMKIYVHGQISRNFQHIKDIAGQGANHNYFLNNMSNIMEKGPMDPPAVGGAFTRTIAILAGDELSRPANAYTLGLYEQASVNADGTNVTGPIVAPWEQRLVPHAGLSTATDSTRDFRLDLIELLKEGTVLYDVYAKRSPDAAEYQLIGEIVLESECVPSQYGDQIIFFRQSAQQWRP</sequence>
<dbReference type="Proteomes" id="UP000192578">
    <property type="component" value="Unassembled WGS sequence"/>
</dbReference>
<dbReference type="AlphaFoldDB" id="A0A1W0X580"/>
<name>A0A1W0X580_HYPEX</name>
<accession>A0A1W0X580</accession>
<dbReference type="EMBL" id="MTYJ01000016">
    <property type="protein sequence ID" value="OQV22686.1"/>
    <property type="molecule type" value="Genomic_DNA"/>
</dbReference>
<comment type="caution">
    <text evidence="2">The sequence shown here is derived from an EMBL/GenBank/DDBJ whole genome shotgun (WGS) entry which is preliminary data.</text>
</comment>
<keyword evidence="3" id="KW-1185">Reference proteome</keyword>
<evidence type="ECO:0000256" key="1">
    <source>
        <dbReference type="SAM" id="SignalP"/>
    </source>
</evidence>
<gene>
    <name evidence="2" type="ORF">BV898_03515</name>
</gene>
<keyword evidence="1" id="KW-0732">Signal</keyword>